<dbReference type="EMBL" id="JAAGWY010000002">
    <property type="protein sequence ID" value="NEN05913.1"/>
    <property type="molecule type" value="Genomic_DNA"/>
</dbReference>
<reference evidence="1 2" key="1">
    <citation type="journal article" date="2014" name="J. Microbiol.">
        <title>Diaminobutyricibacter tongyongensis gen. nov., sp. nov. and Homoserinibacter gongjuensis gen. nov., sp. nov. belong to the family Microbacteriaceae.</title>
        <authorList>
            <person name="Kim S.J."/>
            <person name="Ahn J.H."/>
            <person name="Weon H.Y."/>
            <person name="Hamada M."/>
            <person name="Suzuki K."/>
            <person name="Kwon S.W."/>
        </authorList>
    </citation>
    <scope>NUCLEOTIDE SEQUENCE [LARGE SCALE GENOMIC DNA]</scope>
    <source>
        <strain evidence="1 2">NBRC 108724</strain>
    </source>
</reference>
<sequence length="77" mass="8735">MAETYTAVLRRWPGSAEGEEVPGVEFTPNGFPQRTYGQTTILATGYLRDETFELEGPEETGASHYYYRLTSSEEYET</sequence>
<dbReference type="RefSeq" id="WP_163289316.1">
    <property type="nucleotide sequence ID" value="NZ_JAAGWY010000002.1"/>
</dbReference>
<organism evidence="1 2">
    <name type="scientific">Leifsonia tongyongensis</name>
    <dbReference type="NCBI Taxonomy" id="1268043"/>
    <lineage>
        <taxon>Bacteria</taxon>
        <taxon>Bacillati</taxon>
        <taxon>Actinomycetota</taxon>
        <taxon>Actinomycetes</taxon>
        <taxon>Micrococcales</taxon>
        <taxon>Microbacteriaceae</taxon>
        <taxon>Leifsonia</taxon>
    </lineage>
</organism>
<accession>A0A6L9XX06</accession>
<evidence type="ECO:0000313" key="1">
    <source>
        <dbReference type="EMBL" id="NEN05913.1"/>
    </source>
</evidence>
<name>A0A6L9XX06_9MICO</name>
<comment type="caution">
    <text evidence="1">The sequence shown here is derived from an EMBL/GenBank/DDBJ whole genome shotgun (WGS) entry which is preliminary data.</text>
</comment>
<evidence type="ECO:0000313" key="2">
    <source>
        <dbReference type="Proteomes" id="UP000474967"/>
    </source>
</evidence>
<protein>
    <submittedName>
        <fullName evidence="1">Uncharacterized protein</fullName>
    </submittedName>
</protein>
<proteinExistence type="predicted"/>
<dbReference type="AlphaFoldDB" id="A0A6L9XX06"/>
<gene>
    <name evidence="1" type="ORF">G3T36_08500</name>
</gene>
<keyword evidence="2" id="KW-1185">Reference proteome</keyword>
<dbReference type="Proteomes" id="UP000474967">
    <property type="component" value="Unassembled WGS sequence"/>
</dbReference>